<dbReference type="Pfam" id="PF02733">
    <property type="entry name" value="Dak1"/>
    <property type="match status" value="1"/>
</dbReference>
<keyword evidence="12" id="KW-1185">Reference proteome</keyword>
<dbReference type="InterPro" id="IPR050861">
    <property type="entry name" value="Dihydroxyacetone_Kinase"/>
</dbReference>
<name>A0A388KH58_CHABU</name>
<keyword evidence="2" id="KW-0808">Transferase</keyword>
<evidence type="ECO:0000256" key="7">
    <source>
        <dbReference type="PIRSR" id="PIRSR612734-2"/>
    </source>
</evidence>
<dbReference type="Gene3D" id="3.40.50.10440">
    <property type="entry name" value="Dihydroxyacetone kinase, domain 1"/>
    <property type="match status" value="1"/>
</dbReference>
<feature type="active site" description="Tele-hemiaminal-histidine intermediate" evidence="6">
    <location>
        <position position="226"/>
    </location>
</feature>
<evidence type="ECO:0000256" key="1">
    <source>
        <dbReference type="ARBA" id="ARBA00008757"/>
    </source>
</evidence>
<dbReference type="AlphaFoldDB" id="A0A388KH58"/>
<keyword evidence="3" id="KW-0547">Nucleotide-binding</keyword>
<gene>
    <name evidence="11" type="ORF">CBR_g4012</name>
</gene>
<dbReference type="NCBIfam" id="NF011049">
    <property type="entry name" value="PRK14479.1"/>
    <property type="match status" value="1"/>
</dbReference>
<dbReference type="Proteomes" id="UP000265515">
    <property type="component" value="Unassembled WGS sequence"/>
</dbReference>
<reference evidence="11 12" key="1">
    <citation type="journal article" date="2018" name="Cell">
        <title>The Chara Genome: Secondary Complexity and Implications for Plant Terrestrialization.</title>
        <authorList>
            <person name="Nishiyama T."/>
            <person name="Sakayama H."/>
            <person name="Vries J.D."/>
            <person name="Buschmann H."/>
            <person name="Saint-Marcoux D."/>
            <person name="Ullrich K.K."/>
            <person name="Haas F.B."/>
            <person name="Vanderstraeten L."/>
            <person name="Becker D."/>
            <person name="Lang D."/>
            <person name="Vosolsobe S."/>
            <person name="Rombauts S."/>
            <person name="Wilhelmsson P.K.I."/>
            <person name="Janitza P."/>
            <person name="Kern R."/>
            <person name="Heyl A."/>
            <person name="Rumpler F."/>
            <person name="Villalobos L.I.A.C."/>
            <person name="Clay J.M."/>
            <person name="Skokan R."/>
            <person name="Toyoda A."/>
            <person name="Suzuki Y."/>
            <person name="Kagoshima H."/>
            <person name="Schijlen E."/>
            <person name="Tajeshwar N."/>
            <person name="Catarino B."/>
            <person name="Hetherington A.J."/>
            <person name="Saltykova A."/>
            <person name="Bonnot C."/>
            <person name="Breuninger H."/>
            <person name="Symeonidi A."/>
            <person name="Radhakrishnan G.V."/>
            <person name="Van Nieuwerburgh F."/>
            <person name="Deforce D."/>
            <person name="Chang C."/>
            <person name="Karol K.G."/>
            <person name="Hedrich R."/>
            <person name="Ulvskov P."/>
            <person name="Glockner G."/>
            <person name="Delwiche C.F."/>
            <person name="Petrasek J."/>
            <person name="Van de Peer Y."/>
            <person name="Friml J."/>
            <person name="Beilby M."/>
            <person name="Dolan L."/>
            <person name="Kohara Y."/>
            <person name="Sugano S."/>
            <person name="Fujiyama A."/>
            <person name="Delaux P.-M."/>
            <person name="Quint M."/>
            <person name="TheiBen G."/>
            <person name="Hagemann M."/>
            <person name="Harholt J."/>
            <person name="Dunand C."/>
            <person name="Zachgo S."/>
            <person name="Langdale J."/>
            <person name="Maumus F."/>
            <person name="Straeten D.V.D."/>
            <person name="Gould S.B."/>
            <person name="Rensing S.A."/>
        </authorList>
    </citation>
    <scope>NUCLEOTIDE SEQUENCE [LARGE SCALE GENOMIC DNA]</scope>
    <source>
        <strain evidence="11 12">S276</strain>
    </source>
</reference>
<dbReference type="STRING" id="69332.A0A388KH58"/>
<feature type="region of interest" description="Disordered" evidence="8">
    <location>
        <begin position="340"/>
        <end position="374"/>
    </location>
</feature>
<keyword evidence="4" id="KW-0418">Kinase</keyword>
<dbReference type="Gramene" id="GBG69313">
    <property type="protein sequence ID" value="GBG69313"/>
    <property type="gene ID" value="CBR_g4012"/>
</dbReference>
<dbReference type="OrthoDB" id="1724672at2759"/>
<dbReference type="InterPro" id="IPR004006">
    <property type="entry name" value="DhaK_dom"/>
</dbReference>
<accession>A0A388KH58</accession>
<feature type="binding site" evidence="7">
    <location>
        <position position="113"/>
    </location>
    <ligand>
        <name>substrate</name>
    </ligand>
</feature>
<dbReference type="NCBIfam" id="TIGR02361">
    <property type="entry name" value="dak_ATP"/>
    <property type="match status" value="1"/>
</dbReference>
<feature type="domain" description="DhaL" evidence="9">
    <location>
        <begin position="382"/>
        <end position="584"/>
    </location>
</feature>
<dbReference type="Gene3D" id="1.25.40.340">
    <property type="match status" value="1"/>
</dbReference>
<sequence length="593" mass="62784">MAEGPAKLINNTEDVVTEALDGLVHCYPHLVRLDGFPEVKVVLRRDVQQGCFRKVAVISGGGSGHEPAHAGYVGQGMLTAAVCGNIFSSPPVNSILAAIRAVTGPPGCLLIVKNYTGDRLNFGLAAEAAKAEGLKIEMVIVEDDCALPPPRGIVGRRGLAGTVFVHKIAGAVAEEGGTLEEVKAEAEKAALNIGTMGVALSLCTWPGLKASARMRAGQIELGLGIHGEPGAMLSNMQPVEDIVSHMLETILSKSSGYLTLKGGDKVALMVNGLGGTSQLELLIAAWNASTLLEVKWGLRMERAYVGCFMTSLNMAGISLTLMKVDDCILKRLDAQTHAPGWQNPLSFSGSRPSTGNIRPLPQPPQEHEESVSRPQELTKLGTVMEAAITAAANVLIDMQQDFNKWDEVGDADCGSTLARAARGILEDLKTRYPLNDAATTIRELGRTIGIHMGGTSGALYDIFLRAAYAHLKGVPHIKPSDWVHAFEAGTEAIKKYGRAKRGDRSMLDALLPAVDTLKEHVVRGRSNPVTAFLEAAKAARFGAESTKHMDAQAGRASYVNKAVSQGQPDPGAMAVAAWLKAAATAVERTLSAM</sequence>
<comment type="similarity">
    <text evidence="1">Belongs to the dihydroxyacetone kinase (DAK) family.</text>
</comment>
<dbReference type="GO" id="GO:0004371">
    <property type="term" value="F:glycerone kinase activity"/>
    <property type="evidence" value="ECO:0007669"/>
    <property type="project" value="InterPro"/>
</dbReference>
<dbReference type="OMA" id="ALNMNGF"/>
<dbReference type="FunFam" id="1.25.40.340:FF:000002">
    <property type="entry name" value="Dihydroxyacetone kinase, L subunit"/>
    <property type="match status" value="1"/>
</dbReference>
<proteinExistence type="inferred from homology"/>
<dbReference type="InterPro" id="IPR036117">
    <property type="entry name" value="DhaL_dom_sf"/>
</dbReference>
<dbReference type="GO" id="GO:0005829">
    <property type="term" value="C:cytosol"/>
    <property type="evidence" value="ECO:0007669"/>
    <property type="project" value="TreeGrafter"/>
</dbReference>
<evidence type="ECO:0000313" key="12">
    <source>
        <dbReference type="Proteomes" id="UP000265515"/>
    </source>
</evidence>
<evidence type="ECO:0000256" key="8">
    <source>
        <dbReference type="SAM" id="MobiDB-lite"/>
    </source>
</evidence>
<dbReference type="PROSITE" id="PS51480">
    <property type="entry name" value="DHAL"/>
    <property type="match status" value="1"/>
</dbReference>
<dbReference type="GO" id="GO:0005524">
    <property type="term" value="F:ATP binding"/>
    <property type="evidence" value="ECO:0007669"/>
    <property type="project" value="UniProtKB-KW"/>
</dbReference>
<feature type="binding site" evidence="7">
    <location>
        <begin position="62"/>
        <end position="65"/>
    </location>
    <ligand>
        <name>substrate</name>
    </ligand>
</feature>
<dbReference type="PROSITE" id="PS51481">
    <property type="entry name" value="DHAK"/>
    <property type="match status" value="1"/>
</dbReference>
<dbReference type="Pfam" id="PF02734">
    <property type="entry name" value="Dak2"/>
    <property type="match status" value="1"/>
</dbReference>
<dbReference type="PANTHER" id="PTHR28629">
    <property type="entry name" value="TRIOKINASE/FMN CYCLASE"/>
    <property type="match status" value="1"/>
</dbReference>
<evidence type="ECO:0000256" key="3">
    <source>
        <dbReference type="ARBA" id="ARBA00022741"/>
    </source>
</evidence>
<dbReference type="EMBL" id="BFEA01000112">
    <property type="protein sequence ID" value="GBG69313.1"/>
    <property type="molecule type" value="Genomic_DNA"/>
</dbReference>
<organism evidence="11 12">
    <name type="scientific">Chara braunii</name>
    <name type="common">Braun's stonewort</name>
    <dbReference type="NCBI Taxonomy" id="69332"/>
    <lineage>
        <taxon>Eukaryota</taxon>
        <taxon>Viridiplantae</taxon>
        <taxon>Streptophyta</taxon>
        <taxon>Charophyceae</taxon>
        <taxon>Charales</taxon>
        <taxon>Characeae</taxon>
        <taxon>Chara</taxon>
    </lineage>
</organism>
<evidence type="ECO:0000313" key="11">
    <source>
        <dbReference type="EMBL" id="GBG69313.1"/>
    </source>
</evidence>
<feature type="domain" description="DhaK" evidence="10">
    <location>
        <begin position="11"/>
        <end position="341"/>
    </location>
</feature>
<evidence type="ECO:0008006" key="13">
    <source>
        <dbReference type="Google" id="ProtNLM"/>
    </source>
</evidence>
<dbReference type="FunFam" id="3.30.1180.20:FF:000001">
    <property type="entry name" value="Dihydroxyacetone kinase 1"/>
    <property type="match status" value="1"/>
</dbReference>
<dbReference type="GO" id="GO:0019563">
    <property type="term" value="P:glycerol catabolic process"/>
    <property type="evidence" value="ECO:0007669"/>
    <property type="project" value="TreeGrafter"/>
</dbReference>
<dbReference type="SUPFAM" id="SSF101473">
    <property type="entry name" value="DhaL-like"/>
    <property type="match status" value="1"/>
</dbReference>
<feature type="compositionally biased region" description="Polar residues" evidence="8">
    <location>
        <begin position="343"/>
        <end position="356"/>
    </location>
</feature>
<dbReference type="SMART" id="SM01120">
    <property type="entry name" value="Dak2"/>
    <property type="match status" value="1"/>
</dbReference>
<evidence type="ECO:0000256" key="2">
    <source>
        <dbReference type="ARBA" id="ARBA00022679"/>
    </source>
</evidence>
<comment type="caution">
    <text evidence="11">The sequence shown here is derived from an EMBL/GenBank/DDBJ whole genome shotgun (WGS) entry which is preliminary data.</text>
</comment>
<evidence type="ECO:0000259" key="10">
    <source>
        <dbReference type="PROSITE" id="PS51481"/>
    </source>
</evidence>
<dbReference type="InterPro" id="IPR004007">
    <property type="entry name" value="DhaL_dom"/>
</dbReference>
<dbReference type="FunFam" id="3.40.50.10440:FF:000001">
    <property type="entry name" value="Dihydroxyacetone kinase, DhaK subunit"/>
    <property type="match status" value="1"/>
</dbReference>
<evidence type="ECO:0000256" key="5">
    <source>
        <dbReference type="ARBA" id="ARBA00022840"/>
    </source>
</evidence>
<evidence type="ECO:0000259" key="9">
    <source>
        <dbReference type="PROSITE" id="PS51480"/>
    </source>
</evidence>
<evidence type="ECO:0000256" key="6">
    <source>
        <dbReference type="PIRSR" id="PIRSR612734-1"/>
    </source>
</evidence>
<dbReference type="InterPro" id="IPR012734">
    <property type="entry name" value="DhaK_ATP"/>
</dbReference>
<dbReference type="SUPFAM" id="SSF82549">
    <property type="entry name" value="DAK1/DegV-like"/>
    <property type="match status" value="1"/>
</dbReference>
<evidence type="ECO:0000256" key="4">
    <source>
        <dbReference type="ARBA" id="ARBA00022777"/>
    </source>
</evidence>
<keyword evidence="5" id="KW-0067">ATP-binding</keyword>
<protein>
    <recommendedName>
        <fullName evidence="13">Dihydroxyacetone kinase</fullName>
    </recommendedName>
</protein>
<feature type="binding site" evidence="7">
    <location>
        <position position="118"/>
    </location>
    <ligand>
        <name>substrate</name>
    </ligand>
</feature>
<dbReference type="Gene3D" id="3.30.1180.20">
    <property type="entry name" value="Dihydroxyacetone kinase, domain 2"/>
    <property type="match status" value="1"/>
</dbReference>
<dbReference type="PANTHER" id="PTHR28629:SF4">
    <property type="entry name" value="TRIOKINASE_FMN CYCLASE"/>
    <property type="match status" value="1"/>
</dbReference>